<protein>
    <recommendedName>
        <fullName evidence="4">Peptidase M12B domain-containing protein</fullName>
    </recommendedName>
</protein>
<keyword evidence="3" id="KW-1185">Reference proteome</keyword>
<name>T1JSA7_TETUR</name>
<organism evidence="2 3">
    <name type="scientific">Tetranychus urticae</name>
    <name type="common">Two-spotted spider mite</name>
    <dbReference type="NCBI Taxonomy" id="32264"/>
    <lineage>
        <taxon>Eukaryota</taxon>
        <taxon>Metazoa</taxon>
        <taxon>Ecdysozoa</taxon>
        <taxon>Arthropoda</taxon>
        <taxon>Chelicerata</taxon>
        <taxon>Arachnida</taxon>
        <taxon>Acari</taxon>
        <taxon>Acariformes</taxon>
        <taxon>Trombidiformes</taxon>
        <taxon>Prostigmata</taxon>
        <taxon>Eleutherengona</taxon>
        <taxon>Raphignathae</taxon>
        <taxon>Tetranychoidea</taxon>
        <taxon>Tetranychidae</taxon>
        <taxon>Tetranychus</taxon>
    </lineage>
</organism>
<proteinExistence type="predicted"/>
<sequence>MAMYIQYASSQYVRPPDNLAATFATELNSLNVSKPAFKIKGISQQLDNYYHVGVLTGGTIQTQSGISTLCAQLSDQIDDANILLKTFKIALYLIDCFLIQSAFPGSLYDLDIVTGVTKNLQTKIGFPVIIIFIDNNLQNRWQLTFNYSYHPCESLYFLWNNQQNSYGTNIRYLAGNVLSKLYNADKPACNKCNLECYHELATKDWSYVKNEHITCVVDNIRQSYSSSKCFKTLPNYTSRPYCGNGIIEHEEECDCLIKVPKNCELNKCKLFGCTKTIKIPKQSDDLLVIFAVATLFVVVASVFISMFCAM</sequence>
<evidence type="ECO:0000313" key="2">
    <source>
        <dbReference type="EnsemblMetazoa" id="tetur01g09850.1"/>
    </source>
</evidence>
<keyword evidence="1" id="KW-0472">Membrane</keyword>
<dbReference type="Proteomes" id="UP000015104">
    <property type="component" value="Unassembled WGS sequence"/>
</dbReference>
<dbReference type="EnsemblMetazoa" id="tetur01g09850.1">
    <property type="protein sequence ID" value="tetur01g09850.1"/>
    <property type="gene ID" value="tetur01g09850"/>
</dbReference>
<reference evidence="3" key="1">
    <citation type="submission" date="2011-08" db="EMBL/GenBank/DDBJ databases">
        <authorList>
            <person name="Rombauts S."/>
        </authorList>
    </citation>
    <scope>NUCLEOTIDE SEQUENCE</scope>
    <source>
        <strain evidence="3">London</strain>
    </source>
</reference>
<evidence type="ECO:0008006" key="4">
    <source>
        <dbReference type="Google" id="ProtNLM"/>
    </source>
</evidence>
<dbReference type="HOGENOM" id="CLU_898129_0_0_1"/>
<evidence type="ECO:0000256" key="1">
    <source>
        <dbReference type="SAM" id="Phobius"/>
    </source>
</evidence>
<accession>T1JSA7</accession>
<keyword evidence="1" id="KW-0812">Transmembrane</keyword>
<evidence type="ECO:0000313" key="3">
    <source>
        <dbReference type="Proteomes" id="UP000015104"/>
    </source>
</evidence>
<feature type="transmembrane region" description="Helical" evidence="1">
    <location>
        <begin position="286"/>
        <end position="309"/>
    </location>
</feature>
<reference evidence="2" key="2">
    <citation type="submission" date="2015-06" db="UniProtKB">
        <authorList>
            <consortium name="EnsemblMetazoa"/>
        </authorList>
    </citation>
    <scope>IDENTIFICATION</scope>
</reference>
<dbReference type="AlphaFoldDB" id="T1JSA7"/>
<keyword evidence="1" id="KW-1133">Transmembrane helix</keyword>
<dbReference type="EMBL" id="CAEY01000459">
    <property type="status" value="NOT_ANNOTATED_CDS"/>
    <property type="molecule type" value="Genomic_DNA"/>
</dbReference>